<organism evidence="2 3">
    <name type="scientific">Quercus suber</name>
    <name type="common">Cork oak</name>
    <dbReference type="NCBI Taxonomy" id="58331"/>
    <lineage>
        <taxon>Eukaryota</taxon>
        <taxon>Viridiplantae</taxon>
        <taxon>Streptophyta</taxon>
        <taxon>Embryophyta</taxon>
        <taxon>Tracheophyta</taxon>
        <taxon>Spermatophyta</taxon>
        <taxon>Magnoliopsida</taxon>
        <taxon>eudicotyledons</taxon>
        <taxon>Gunneridae</taxon>
        <taxon>Pentapetalae</taxon>
        <taxon>rosids</taxon>
        <taxon>fabids</taxon>
        <taxon>Fagales</taxon>
        <taxon>Fagaceae</taxon>
        <taxon>Quercus</taxon>
    </lineage>
</organism>
<dbReference type="Proteomes" id="UP000237347">
    <property type="component" value="Unassembled WGS sequence"/>
</dbReference>
<gene>
    <name evidence="2" type="ORF">CFP56_040964</name>
</gene>
<reference evidence="2 3" key="1">
    <citation type="journal article" date="2018" name="Sci. Data">
        <title>The draft genome sequence of cork oak.</title>
        <authorList>
            <person name="Ramos A.M."/>
            <person name="Usie A."/>
            <person name="Barbosa P."/>
            <person name="Barros P.M."/>
            <person name="Capote T."/>
            <person name="Chaves I."/>
            <person name="Simoes F."/>
            <person name="Abreu I."/>
            <person name="Carrasquinho I."/>
            <person name="Faro C."/>
            <person name="Guimaraes J.B."/>
            <person name="Mendonca D."/>
            <person name="Nobrega F."/>
            <person name="Rodrigues L."/>
            <person name="Saibo N.J.M."/>
            <person name="Varela M.C."/>
            <person name="Egas C."/>
            <person name="Matos J."/>
            <person name="Miguel C.M."/>
            <person name="Oliveira M.M."/>
            <person name="Ricardo C.P."/>
            <person name="Goncalves S."/>
        </authorList>
    </citation>
    <scope>NUCLEOTIDE SEQUENCE [LARGE SCALE GENOMIC DNA]</scope>
    <source>
        <strain evidence="3">cv. HL8</strain>
    </source>
</reference>
<evidence type="ECO:0000313" key="3">
    <source>
        <dbReference type="Proteomes" id="UP000237347"/>
    </source>
</evidence>
<evidence type="ECO:0000313" key="2">
    <source>
        <dbReference type="EMBL" id="KAK7818773.1"/>
    </source>
</evidence>
<dbReference type="Gramene" id="rna-CFP56_37985">
    <property type="protein sequence ID" value="cds-POF25025.1"/>
    <property type="gene ID" value="gene-CFP56_37985"/>
</dbReference>
<dbReference type="EMBL" id="PKMF04000812">
    <property type="protein sequence ID" value="KAK7818773.1"/>
    <property type="molecule type" value="Genomic_DNA"/>
</dbReference>
<sequence length="84" mass="9921">MVRLKVKRGIQVRAYNKAQVPKVRNTNNPEAPIRRSTRGRGLSSLQRHWDLNSQGCLLVENELKEEFDRMRIIGLSTHKDWNFY</sequence>
<evidence type="ECO:0000256" key="1">
    <source>
        <dbReference type="SAM" id="MobiDB-lite"/>
    </source>
</evidence>
<protein>
    <submittedName>
        <fullName evidence="2">Uncharacterized protein</fullName>
    </submittedName>
</protein>
<feature type="region of interest" description="Disordered" evidence="1">
    <location>
        <begin position="18"/>
        <end position="42"/>
    </location>
</feature>
<comment type="caution">
    <text evidence="2">The sequence shown here is derived from an EMBL/GenBank/DDBJ whole genome shotgun (WGS) entry which is preliminary data.</text>
</comment>
<name>A0AAW0IWY2_QUESU</name>
<proteinExistence type="predicted"/>
<accession>A0AAW0IWY2</accession>
<dbReference type="AlphaFoldDB" id="A0AAW0IWY2"/>
<keyword evidence="3" id="KW-1185">Reference proteome</keyword>